<dbReference type="Pfam" id="PF04463">
    <property type="entry name" value="2-thiour_desulf"/>
    <property type="match status" value="1"/>
</dbReference>
<reference evidence="5 6" key="1">
    <citation type="submission" date="2020-10" db="EMBL/GenBank/DDBJ databases">
        <title>Eggerthella sp. nov., isolated from human feces.</title>
        <authorList>
            <person name="Yajun G."/>
        </authorList>
    </citation>
    <scope>NUCLEOTIDE SEQUENCE [LARGE SCALE GENOMIC DNA]</scope>
    <source>
        <strain evidence="5 6">HF-1101</strain>
    </source>
</reference>
<name>A0A6L7IZH3_9ACTN</name>
<dbReference type="InterPro" id="IPR007553">
    <property type="entry name" value="2-thiour_desulf"/>
</dbReference>
<dbReference type="RefSeq" id="WP_160943353.1">
    <property type="nucleotide sequence ID" value="NZ_CP063310.1"/>
</dbReference>
<evidence type="ECO:0000256" key="3">
    <source>
        <dbReference type="ARBA" id="ARBA00038502"/>
    </source>
</evidence>
<dbReference type="PROSITE" id="PS51186">
    <property type="entry name" value="GNAT"/>
    <property type="match status" value="1"/>
</dbReference>
<keyword evidence="1 5" id="KW-0808">Transferase</keyword>
<dbReference type="GO" id="GO:0008999">
    <property type="term" value="F:protein-N-terminal-alanine acetyltransferase activity"/>
    <property type="evidence" value="ECO:0007669"/>
    <property type="project" value="TreeGrafter"/>
</dbReference>
<proteinExistence type="inferred from homology"/>
<dbReference type="InterPro" id="IPR016181">
    <property type="entry name" value="Acyl_CoA_acyltransferase"/>
</dbReference>
<dbReference type="Gene3D" id="3.40.630.30">
    <property type="match status" value="1"/>
</dbReference>
<dbReference type="AlphaFoldDB" id="A0A6L7IZH3"/>
<organism evidence="5 6">
    <name type="scientific">Eggerthella guodeyinii</name>
    <dbReference type="NCBI Taxonomy" id="2690837"/>
    <lineage>
        <taxon>Bacteria</taxon>
        <taxon>Bacillati</taxon>
        <taxon>Actinomycetota</taxon>
        <taxon>Coriobacteriia</taxon>
        <taxon>Eggerthellales</taxon>
        <taxon>Eggerthellaceae</taxon>
        <taxon>Eggerthella</taxon>
    </lineage>
</organism>
<evidence type="ECO:0000313" key="5">
    <source>
        <dbReference type="EMBL" id="QOS67113.1"/>
    </source>
</evidence>
<dbReference type="SUPFAM" id="SSF55729">
    <property type="entry name" value="Acyl-CoA N-acyltransferases (Nat)"/>
    <property type="match status" value="1"/>
</dbReference>
<protein>
    <submittedName>
        <fullName evidence="5">GNAT family N-acetyltransferase</fullName>
    </submittedName>
</protein>
<dbReference type="Pfam" id="PF13302">
    <property type="entry name" value="Acetyltransf_3"/>
    <property type="match status" value="1"/>
</dbReference>
<evidence type="ECO:0000256" key="2">
    <source>
        <dbReference type="ARBA" id="ARBA00023315"/>
    </source>
</evidence>
<sequence length="365" mass="38568">MPIAVSACLLGEPCRYDGESRPCEAVLQLRATHELVSVCPETLGGLPVPRTPCEIVAAERALRVVDADGGDATDAFLAGAAKTVELVQERGCTLAVLKAKSPSCGCGLVYDGTFTGALVPGYGVAARALREAGVRTLDEVQLAACLEAGEARRPGQAPAVLAATSAECPVLETERLVLRPLTSDDIDDVFAYCSDPAVGPDAGWAPHRTREDARVFVEVIAREPHVFGVFEKGSAGEGAGAGAVGPCIGSIGLIRDPQRRNVDCLMLGYALARGAWGRGYMTEASDEVLRYGFEELGLGLITCTHYPFNERSGRVIEKSGFVHEGTLHGAEAAPDGLAQDFELYYLPRERWASMSTAASLSTSLR</sequence>
<keyword evidence="2" id="KW-0012">Acyltransferase</keyword>
<feature type="domain" description="N-acetyltransferase" evidence="4">
    <location>
        <begin position="176"/>
        <end position="348"/>
    </location>
</feature>
<dbReference type="PANTHER" id="PTHR43792">
    <property type="entry name" value="GNAT FAMILY, PUTATIVE (AFU_ORTHOLOGUE AFUA_3G00765)-RELATED-RELATED"/>
    <property type="match status" value="1"/>
</dbReference>
<dbReference type="KEGG" id="egd:GS424_011270"/>
<dbReference type="EMBL" id="CP063310">
    <property type="protein sequence ID" value="QOS67113.1"/>
    <property type="molecule type" value="Genomic_DNA"/>
</dbReference>
<gene>
    <name evidence="5" type="ORF">GS424_011270</name>
</gene>
<evidence type="ECO:0000256" key="1">
    <source>
        <dbReference type="ARBA" id="ARBA00022679"/>
    </source>
</evidence>
<dbReference type="GO" id="GO:0005737">
    <property type="term" value="C:cytoplasm"/>
    <property type="evidence" value="ECO:0007669"/>
    <property type="project" value="TreeGrafter"/>
</dbReference>
<dbReference type="PANTHER" id="PTHR43792:SF8">
    <property type="entry name" value="[RIBOSOMAL PROTEIN US5]-ALANINE N-ACETYLTRANSFERASE"/>
    <property type="match status" value="1"/>
</dbReference>
<dbReference type="InterPro" id="IPR051531">
    <property type="entry name" value="N-acetyltransferase"/>
</dbReference>
<evidence type="ECO:0000259" key="4">
    <source>
        <dbReference type="PROSITE" id="PS51186"/>
    </source>
</evidence>
<evidence type="ECO:0000313" key="6">
    <source>
        <dbReference type="Proteomes" id="UP000478463"/>
    </source>
</evidence>
<comment type="similarity">
    <text evidence="3">Belongs to the acetyltransferase family. RimJ subfamily.</text>
</comment>
<accession>A0A6L7IZH3</accession>
<dbReference type="InterPro" id="IPR000182">
    <property type="entry name" value="GNAT_dom"/>
</dbReference>
<dbReference type="Proteomes" id="UP000478463">
    <property type="component" value="Chromosome"/>
</dbReference>